<comment type="similarity">
    <text evidence="2">Belongs to the major facilitator superfamily.</text>
</comment>
<keyword evidence="6 8" id="KW-0472">Membrane</keyword>
<keyword evidence="3" id="KW-0813">Transport</keyword>
<comment type="caution">
    <text evidence="10">The sequence shown here is derived from an EMBL/GenBank/DDBJ whole genome shotgun (WGS) entry which is preliminary data.</text>
</comment>
<feature type="transmembrane region" description="Helical" evidence="8">
    <location>
        <begin position="154"/>
        <end position="177"/>
    </location>
</feature>
<feature type="transmembrane region" description="Helical" evidence="8">
    <location>
        <begin position="549"/>
        <end position="567"/>
    </location>
</feature>
<feature type="transmembrane region" description="Helical" evidence="8">
    <location>
        <begin position="442"/>
        <end position="464"/>
    </location>
</feature>
<evidence type="ECO:0000313" key="10">
    <source>
        <dbReference type="EMBL" id="OZJ01503.1"/>
    </source>
</evidence>
<dbReference type="OrthoDB" id="10021397at2759"/>
<feature type="region of interest" description="Disordered" evidence="7">
    <location>
        <begin position="576"/>
        <end position="601"/>
    </location>
</feature>
<feature type="transmembrane region" description="Helical" evidence="8">
    <location>
        <begin position="414"/>
        <end position="436"/>
    </location>
</feature>
<feature type="transmembrane region" description="Helical" evidence="8">
    <location>
        <begin position="123"/>
        <end position="142"/>
    </location>
</feature>
<feature type="transmembrane region" description="Helical" evidence="8">
    <location>
        <begin position="242"/>
        <end position="264"/>
    </location>
</feature>
<feature type="transmembrane region" description="Helical" evidence="8">
    <location>
        <begin position="86"/>
        <end position="111"/>
    </location>
</feature>
<keyword evidence="5 8" id="KW-1133">Transmembrane helix</keyword>
<evidence type="ECO:0000259" key="9">
    <source>
        <dbReference type="PROSITE" id="PS50850"/>
    </source>
</evidence>
<reference evidence="10 11" key="1">
    <citation type="journal article" date="2017" name="Mycologia">
        <title>Bifiguratus adelaidae, gen. et sp. nov., a new member of Mucoromycotina in endophytic and soil-dwelling habitats.</title>
        <authorList>
            <person name="Torres-Cruz T.J."/>
            <person name="Billingsley Tobias T.L."/>
            <person name="Almatruk M."/>
            <person name="Hesse C."/>
            <person name="Kuske C.R."/>
            <person name="Desiro A."/>
            <person name="Benucci G.M."/>
            <person name="Bonito G."/>
            <person name="Stajich J.E."/>
            <person name="Dunlap C."/>
            <person name="Arnold A.E."/>
            <person name="Porras-Alfaro A."/>
        </authorList>
    </citation>
    <scope>NUCLEOTIDE SEQUENCE [LARGE SCALE GENOMIC DNA]</scope>
    <source>
        <strain evidence="10 11">AZ0501</strain>
    </source>
</reference>
<dbReference type="GO" id="GO:0012505">
    <property type="term" value="C:endomembrane system"/>
    <property type="evidence" value="ECO:0007669"/>
    <property type="project" value="UniProtKB-SubCell"/>
</dbReference>
<dbReference type="PANTHER" id="PTHR23501">
    <property type="entry name" value="MAJOR FACILITATOR SUPERFAMILY"/>
    <property type="match status" value="1"/>
</dbReference>
<sequence>MDEAESKAASPAETVVVVASVGTVRERTDDNDITKDNHKEEAEDSDIGNSEKVQKSQKSNWLSRLRRHAPVEIDQDGSVIMGKRQLVTVFIGLSLALFLSALDTTIVATALPTIGSDFQAYQAASWVVNGYILTFDTFQPIFSKVSDIFGRKHSILFSIAIFEIGSILCGASTSIIMLIVSRVIAGVGGAGVFSMVYVTISDIVPLQNRGKYQGIISAVFAFASVFGPLIGGSFTDHVTWRWNFYINIPLGVAATFMIFVYLHLPKPTGSFMDKIKRIDYGGTCLILIFGTLLLLGLNFGGDTFPWKSAGVLAPLVIAAIALAFLIYYESKHAVEPIIPPQLFRLRTCVATFICNWFFGMAFVSLVYYLPTYFQVVRGDDATTSGLRMIPMQIAMAIASTLSGWTISKWGRFKLVVVAGACLLTLGTGLTTMFNVNTSFGEVYGFGIILGFGVGSLFASTVIAVQSAAERKDVATATGLCSFFRIMGGAVGVAASATLLNNSLQQTLQNFLPPDLMEATIRSTTFVRNGLLQQYLDQVIHAYMIALQDIYYMNLGCAGVAFIATCFLKHSSVKERKPVEQAEKPGAEQSAEQSADLEKATK</sequence>
<protein>
    <recommendedName>
        <fullName evidence="9">Major facilitator superfamily (MFS) profile domain-containing protein</fullName>
    </recommendedName>
</protein>
<evidence type="ECO:0000256" key="7">
    <source>
        <dbReference type="SAM" id="MobiDB-lite"/>
    </source>
</evidence>
<dbReference type="Gene3D" id="1.20.1250.20">
    <property type="entry name" value="MFS general substrate transporter like domains"/>
    <property type="match status" value="1"/>
</dbReference>
<feature type="transmembrane region" description="Helical" evidence="8">
    <location>
        <begin position="476"/>
        <end position="499"/>
    </location>
</feature>
<feature type="compositionally biased region" description="Basic and acidic residues" evidence="7">
    <location>
        <begin position="576"/>
        <end position="585"/>
    </location>
</feature>
<feature type="transmembrane region" description="Helical" evidence="8">
    <location>
        <begin position="280"/>
        <end position="299"/>
    </location>
</feature>
<dbReference type="CDD" id="cd17502">
    <property type="entry name" value="MFS_Azr1_MDR_like"/>
    <property type="match status" value="1"/>
</dbReference>
<dbReference type="PRINTS" id="PR01036">
    <property type="entry name" value="TCRTETB"/>
</dbReference>
<comment type="subcellular location">
    <subcellularLocation>
        <location evidence="1">Endomembrane system</location>
        <topology evidence="1">Multi-pass membrane protein</topology>
    </subcellularLocation>
</comment>
<feature type="compositionally biased region" description="Basic and acidic residues" evidence="7">
    <location>
        <begin position="24"/>
        <end position="41"/>
    </location>
</feature>
<evidence type="ECO:0000256" key="8">
    <source>
        <dbReference type="SAM" id="Phobius"/>
    </source>
</evidence>
<dbReference type="Proteomes" id="UP000242875">
    <property type="component" value="Unassembled WGS sequence"/>
</dbReference>
<feature type="region of interest" description="Disordered" evidence="7">
    <location>
        <begin position="20"/>
        <end position="59"/>
    </location>
</feature>
<name>A0A261XT62_9FUNG</name>
<evidence type="ECO:0000256" key="6">
    <source>
        <dbReference type="ARBA" id="ARBA00023136"/>
    </source>
</evidence>
<dbReference type="InterPro" id="IPR036259">
    <property type="entry name" value="MFS_trans_sf"/>
</dbReference>
<organism evidence="10 11">
    <name type="scientific">Bifiguratus adelaidae</name>
    <dbReference type="NCBI Taxonomy" id="1938954"/>
    <lineage>
        <taxon>Eukaryota</taxon>
        <taxon>Fungi</taxon>
        <taxon>Fungi incertae sedis</taxon>
        <taxon>Mucoromycota</taxon>
        <taxon>Mucoromycotina</taxon>
        <taxon>Endogonomycetes</taxon>
        <taxon>Endogonales</taxon>
        <taxon>Endogonales incertae sedis</taxon>
        <taxon>Bifiguratus</taxon>
    </lineage>
</organism>
<dbReference type="PANTHER" id="PTHR23501:SF191">
    <property type="entry name" value="VACUOLAR BASIC AMINO ACID TRANSPORTER 4"/>
    <property type="match status" value="1"/>
</dbReference>
<gene>
    <name evidence="10" type="ORF">BZG36_05626</name>
</gene>
<keyword evidence="11" id="KW-1185">Reference proteome</keyword>
<evidence type="ECO:0000256" key="2">
    <source>
        <dbReference type="ARBA" id="ARBA00008335"/>
    </source>
</evidence>
<dbReference type="SUPFAM" id="SSF103473">
    <property type="entry name" value="MFS general substrate transporter"/>
    <property type="match status" value="1"/>
</dbReference>
<proteinExistence type="inferred from homology"/>
<dbReference type="Gene3D" id="1.20.1720.10">
    <property type="entry name" value="Multidrug resistance protein D"/>
    <property type="match status" value="1"/>
</dbReference>
<dbReference type="InterPro" id="IPR011701">
    <property type="entry name" value="MFS"/>
</dbReference>
<dbReference type="EMBL" id="MVBO01000329">
    <property type="protein sequence ID" value="OZJ01503.1"/>
    <property type="molecule type" value="Genomic_DNA"/>
</dbReference>
<dbReference type="GO" id="GO:0005886">
    <property type="term" value="C:plasma membrane"/>
    <property type="evidence" value="ECO:0007669"/>
    <property type="project" value="TreeGrafter"/>
</dbReference>
<dbReference type="Pfam" id="PF07690">
    <property type="entry name" value="MFS_1"/>
    <property type="match status" value="1"/>
</dbReference>
<evidence type="ECO:0000256" key="3">
    <source>
        <dbReference type="ARBA" id="ARBA00022448"/>
    </source>
</evidence>
<dbReference type="AlphaFoldDB" id="A0A261XT62"/>
<feature type="transmembrane region" description="Helical" evidence="8">
    <location>
        <begin position="212"/>
        <end position="230"/>
    </location>
</feature>
<evidence type="ECO:0000313" key="11">
    <source>
        <dbReference type="Proteomes" id="UP000242875"/>
    </source>
</evidence>
<feature type="domain" description="Major facilitator superfamily (MFS) profile" evidence="9">
    <location>
        <begin position="89"/>
        <end position="572"/>
    </location>
</feature>
<dbReference type="GO" id="GO:0022857">
    <property type="term" value="F:transmembrane transporter activity"/>
    <property type="evidence" value="ECO:0007669"/>
    <property type="project" value="InterPro"/>
</dbReference>
<dbReference type="InterPro" id="IPR020846">
    <property type="entry name" value="MFS_dom"/>
</dbReference>
<accession>A0A261XT62</accession>
<dbReference type="PROSITE" id="PS50850">
    <property type="entry name" value="MFS"/>
    <property type="match status" value="1"/>
</dbReference>
<feature type="transmembrane region" description="Helical" evidence="8">
    <location>
        <begin position="183"/>
        <end position="200"/>
    </location>
</feature>
<feature type="non-terminal residue" evidence="10">
    <location>
        <position position="601"/>
    </location>
</feature>
<feature type="transmembrane region" description="Helical" evidence="8">
    <location>
        <begin position="349"/>
        <end position="369"/>
    </location>
</feature>
<feature type="transmembrane region" description="Helical" evidence="8">
    <location>
        <begin position="389"/>
        <end position="407"/>
    </location>
</feature>
<evidence type="ECO:0000256" key="1">
    <source>
        <dbReference type="ARBA" id="ARBA00004127"/>
    </source>
</evidence>
<dbReference type="FunFam" id="1.20.1720.10:FF:000013">
    <property type="entry name" value="Related to multidrug resistance proteins"/>
    <property type="match status" value="1"/>
</dbReference>
<keyword evidence="4 8" id="KW-0812">Transmembrane</keyword>
<evidence type="ECO:0000256" key="5">
    <source>
        <dbReference type="ARBA" id="ARBA00022989"/>
    </source>
</evidence>
<feature type="transmembrane region" description="Helical" evidence="8">
    <location>
        <begin position="311"/>
        <end position="328"/>
    </location>
</feature>
<evidence type="ECO:0000256" key="4">
    <source>
        <dbReference type="ARBA" id="ARBA00022692"/>
    </source>
</evidence>